<keyword evidence="2" id="KW-1133">Transmembrane helix</keyword>
<organism evidence="3">
    <name type="scientific">Salmonella sp</name>
    <dbReference type="NCBI Taxonomy" id="599"/>
    <lineage>
        <taxon>Bacteria</taxon>
        <taxon>Pseudomonadati</taxon>
        <taxon>Pseudomonadota</taxon>
        <taxon>Gammaproteobacteria</taxon>
        <taxon>Enterobacterales</taxon>
        <taxon>Enterobacteriaceae</taxon>
        <taxon>Salmonella</taxon>
    </lineage>
</organism>
<evidence type="ECO:0000313" key="3">
    <source>
        <dbReference type="EMBL" id="QBM91526.1"/>
    </source>
</evidence>
<dbReference type="EMBL" id="MK356558">
    <property type="protein sequence ID" value="QBM91526.1"/>
    <property type="molecule type" value="Genomic_DNA"/>
</dbReference>
<geneLocation type="plasmid" evidence="3">
    <name>pSa1423-160k</name>
</geneLocation>
<proteinExistence type="predicted"/>
<feature type="transmembrane region" description="Helical" evidence="2">
    <location>
        <begin position="6"/>
        <end position="27"/>
    </location>
</feature>
<feature type="region of interest" description="Disordered" evidence="1">
    <location>
        <begin position="116"/>
        <end position="141"/>
    </location>
</feature>
<gene>
    <name evidence="3" type="ORF">NNIBIDOC_00200</name>
</gene>
<evidence type="ECO:0000256" key="2">
    <source>
        <dbReference type="SAM" id="Phobius"/>
    </source>
</evidence>
<protein>
    <submittedName>
        <fullName evidence="3">Uncharacterized protein</fullName>
    </submittedName>
</protein>
<feature type="compositionally biased region" description="Low complexity" evidence="1">
    <location>
        <begin position="118"/>
        <end position="133"/>
    </location>
</feature>
<accession>A0A482ETY3</accession>
<keyword evidence="2" id="KW-0472">Membrane</keyword>
<evidence type="ECO:0000256" key="1">
    <source>
        <dbReference type="SAM" id="MobiDB-lite"/>
    </source>
</evidence>
<reference evidence="3" key="1">
    <citation type="submission" date="2019-01" db="EMBL/GenBank/DDBJ databases">
        <title>Salmonella strain 1423 plasmid sequences.</title>
        <authorList>
            <person name="Chen K."/>
            <person name="Chen S."/>
        </authorList>
    </citation>
    <scope>NUCLEOTIDE SEQUENCE</scope>
    <source>
        <strain evidence="3">Sa1423</strain>
        <plasmid evidence="3">pSa1423-160k</plasmid>
    </source>
</reference>
<name>A0A482ETY3_SALSP</name>
<keyword evidence="2" id="KW-0812">Transmembrane</keyword>
<dbReference type="AlphaFoldDB" id="A0A482ETY3"/>
<keyword evidence="3" id="KW-0614">Plasmid</keyword>
<sequence>MPPARLTVVALIMPISCSGICSALAIIRRSFWCLKLSSNKDDLLTVLQTFTKIFDQRGILRRDGVRYLLHINAGDAMTFSISASSSMLARISTCVGCSPKAVFTTLLVRVLTSPPAPSSSASSTSSATLPPATFGWQRHRQ</sequence>